<dbReference type="InterPro" id="IPR020095">
    <property type="entry name" value="PsdUridine_synth_TruA_C"/>
</dbReference>
<dbReference type="GO" id="GO:0008270">
    <property type="term" value="F:zinc ion binding"/>
    <property type="evidence" value="ECO:0007669"/>
    <property type="project" value="UniProtKB-KW"/>
</dbReference>
<dbReference type="Pfam" id="PF17848">
    <property type="entry name" value="Zn_ribbon_ACC"/>
    <property type="match status" value="1"/>
</dbReference>
<evidence type="ECO:0000256" key="18">
    <source>
        <dbReference type="SAM" id="Phobius"/>
    </source>
</evidence>
<keyword evidence="18" id="KW-0812">Transmembrane</keyword>
<evidence type="ECO:0000256" key="5">
    <source>
        <dbReference type="ARBA" id="ARBA00022516"/>
    </source>
</evidence>
<dbReference type="Pfam" id="PF01416">
    <property type="entry name" value="PseudoU_synth_1"/>
    <property type="match status" value="2"/>
</dbReference>
<evidence type="ECO:0000256" key="10">
    <source>
        <dbReference type="ARBA" id="ARBA00022771"/>
    </source>
</evidence>
<dbReference type="GO" id="GO:0003723">
    <property type="term" value="F:RNA binding"/>
    <property type="evidence" value="ECO:0007669"/>
    <property type="project" value="InterPro"/>
</dbReference>
<dbReference type="Pfam" id="PF01039">
    <property type="entry name" value="Carboxyl_trans"/>
    <property type="match status" value="1"/>
</dbReference>
<keyword evidence="7" id="KW-0819">tRNA processing</keyword>
<dbReference type="HAMAP" id="MF_00171">
    <property type="entry name" value="TruA"/>
    <property type="match status" value="1"/>
</dbReference>
<comment type="caution">
    <text evidence="20">The sequence shown here is derived from an EMBL/GenBank/DDBJ whole genome shotgun (WGS) entry which is preliminary data.</text>
</comment>
<dbReference type="InterPro" id="IPR000438">
    <property type="entry name" value="Acetyl_CoA_COase_Trfase_b_su"/>
</dbReference>
<dbReference type="Gene3D" id="3.30.70.580">
    <property type="entry name" value="Pseudouridine synthase I, catalytic domain, N-terminal subdomain"/>
    <property type="match status" value="1"/>
</dbReference>
<dbReference type="Proteomes" id="UP000030106">
    <property type="component" value="Unassembled WGS sequence"/>
</dbReference>
<keyword evidence="8" id="KW-0479">Metal-binding</keyword>
<dbReference type="PROSITE" id="PS50980">
    <property type="entry name" value="COA_CT_NTER"/>
    <property type="match status" value="1"/>
</dbReference>
<dbReference type="InterPro" id="IPR034733">
    <property type="entry name" value="AcCoA_carboxyl_beta"/>
</dbReference>
<feature type="transmembrane region" description="Helical" evidence="18">
    <location>
        <begin position="420"/>
        <end position="443"/>
    </location>
</feature>
<dbReference type="InterPro" id="IPR029045">
    <property type="entry name" value="ClpP/crotonase-like_dom_sf"/>
</dbReference>
<evidence type="ECO:0000256" key="15">
    <source>
        <dbReference type="ARBA" id="ARBA00023160"/>
    </source>
</evidence>
<comment type="subcellular location">
    <subcellularLocation>
        <location evidence="1">Cytoplasm</location>
    </subcellularLocation>
</comment>
<keyword evidence="14" id="KW-0443">Lipid metabolism</keyword>
<evidence type="ECO:0000256" key="13">
    <source>
        <dbReference type="ARBA" id="ARBA00022840"/>
    </source>
</evidence>
<dbReference type="FunFam" id="3.30.70.660:FF:000001">
    <property type="entry name" value="tRNA pseudouridine synthase A"/>
    <property type="match status" value="1"/>
</dbReference>
<dbReference type="NCBIfam" id="NF008102">
    <property type="entry name" value="PRK10847.1"/>
    <property type="match status" value="1"/>
</dbReference>
<dbReference type="GO" id="GO:0003989">
    <property type="term" value="F:acetyl-CoA carboxylase activity"/>
    <property type="evidence" value="ECO:0007669"/>
    <property type="project" value="InterPro"/>
</dbReference>
<feature type="domain" description="CoA carboxyltransferase N-terminal" evidence="19">
    <location>
        <begin position="560"/>
        <end position="829"/>
    </location>
</feature>
<accession>A0A0A2W603</accession>
<evidence type="ECO:0000256" key="17">
    <source>
        <dbReference type="SAM" id="MobiDB-lite"/>
    </source>
</evidence>
<dbReference type="GO" id="GO:0009329">
    <property type="term" value="C:acetate CoA-transferase complex"/>
    <property type="evidence" value="ECO:0007669"/>
    <property type="project" value="TreeGrafter"/>
</dbReference>
<evidence type="ECO:0000256" key="8">
    <source>
        <dbReference type="ARBA" id="ARBA00022723"/>
    </source>
</evidence>
<evidence type="ECO:0000256" key="14">
    <source>
        <dbReference type="ARBA" id="ARBA00023098"/>
    </source>
</evidence>
<dbReference type="GO" id="GO:0009982">
    <property type="term" value="F:pseudouridine synthase activity"/>
    <property type="evidence" value="ECO:0007669"/>
    <property type="project" value="InterPro"/>
</dbReference>
<dbReference type="GO" id="GO:2001295">
    <property type="term" value="P:malonyl-CoA biosynthetic process"/>
    <property type="evidence" value="ECO:0007669"/>
    <property type="project" value="TreeGrafter"/>
</dbReference>
<dbReference type="InterPro" id="IPR020103">
    <property type="entry name" value="PsdUridine_synth_cat_dom_sf"/>
</dbReference>
<dbReference type="GO" id="GO:0016740">
    <property type="term" value="F:transferase activity"/>
    <property type="evidence" value="ECO:0007669"/>
    <property type="project" value="UniProtKB-KW"/>
</dbReference>
<dbReference type="EMBL" id="ANFO01000018">
    <property type="protein sequence ID" value="KGQ13870.1"/>
    <property type="molecule type" value="Genomic_DNA"/>
</dbReference>
<feature type="transmembrane region" description="Helical" evidence="18">
    <location>
        <begin position="378"/>
        <end position="400"/>
    </location>
</feature>
<dbReference type="PRINTS" id="PR01070">
    <property type="entry name" value="ACCCTRFRASEB"/>
</dbReference>
<dbReference type="GO" id="GO:0005524">
    <property type="term" value="F:ATP binding"/>
    <property type="evidence" value="ECO:0007669"/>
    <property type="project" value="UniProtKB-KW"/>
</dbReference>
<dbReference type="GO" id="GO:0046983">
    <property type="term" value="F:protein dimerization activity"/>
    <property type="evidence" value="ECO:0007669"/>
    <property type="project" value="InterPro"/>
</dbReference>
<keyword evidence="4" id="KW-0963">Cytoplasm</keyword>
<evidence type="ECO:0000256" key="3">
    <source>
        <dbReference type="ARBA" id="ARBA00011842"/>
    </source>
</evidence>
<dbReference type="SUPFAM" id="SSF55347">
    <property type="entry name" value="Glyceraldehyde-3-phosphate dehydrogenase-like, C-terminal domain"/>
    <property type="match status" value="1"/>
</dbReference>
<evidence type="ECO:0000256" key="2">
    <source>
        <dbReference type="ARBA" id="ARBA00009375"/>
    </source>
</evidence>
<feature type="region of interest" description="Disordered" evidence="17">
    <location>
        <begin position="820"/>
        <end position="841"/>
    </location>
</feature>
<dbReference type="InterPro" id="IPR032816">
    <property type="entry name" value="VTT_dom"/>
</dbReference>
<dbReference type="GO" id="GO:0016620">
    <property type="term" value="F:oxidoreductase activity, acting on the aldehyde or oxo group of donors, NAD or NADP as acceptor"/>
    <property type="evidence" value="ECO:0007669"/>
    <property type="project" value="InterPro"/>
</dbReference>
<keyword evidence="6 20" id="KW-0808">Transferase</keyword>
<reference evidence="20 21" key="1">
    <citation type="submission" date="2012-10" db="EMBL/GenBank/DDBJ databases">
        <title>Genome sequencing and analysis of entomopathogenic fungi Beauveria bassiana D1-5.</title>
        <authorList>
            <person name="Li Q."/>
            <person name="Wang L."/>
            <person name="Zhang Z."/>
            <person name="Wang Q."/>
            <person name="Ren J."/>
            <person name="Wang M."/>
            <person name="Xu W."/>
            <person name="Wang J."/>
            <person name="Lu Y."/>
            <person name="Du Q."/>
            <person name="Sun Z."/>
        </authorList>
    </citation>
    <scope>NUCLEOTIDE SEQUENCE [LARGE SCALE GENOMIC DNA]</scope>
    <source>
        <strain evidence="20 21">D1-5</strain>
    </source>
</reference>
<keyword evidence="10" id="KW-0863">Zinc-finger</keyword>
<keyword evidence="18" id="KW-1133">Transmembrane helix</keyword>
<dbReference type="SUPFAM" id="SSF55120">
    <property type="entry name" value="Pseudouridine synthase"/>
    <property type="match status" value="1"/>
</dbReference>
<dbReference type="InterPro" id="IPR058127">
    <property type="entry name" value="DedA"/>
</dbReference>
<dbReference type="PANTHER" id="PTHR42995:SF5">
    <property type="entry name" value="ACETYL-COENZYME A CARBOXYLASE CARBOXYL TRANSFERASE SUBUNIT BETA, CHLOROPLASTIC"/>
    <property type="match status" value="1"/>
</dbReference>
<dbReference type="Gene3D" id="3.90.226.10">
    <property type="entry name" value="2-enoyl-CoA Hydratase, Chain A, domain 1"/>
    <property type="match status" value="1"/>
</dbReference>
<dbReference type="InterPro" id="IPR041010">
    <property type="entry name" value="Znf-ACC"/>
</dbReference>
<dbReference type="GO" id="GO:0001522">
    <property type="term" value="P:pseudouridine synthesis"/>
    <property type="evidence" value="ECO:0007669"/>
    <property type="project" value="InterPro"/>
</dbReference>
<evidence type="ECO:0000313" key="20">
    <source>
        <dbReference type="EMBL" id="KGQ13870.1"/>
    </source>
</evidence>
<dbReference type="GO" id="GO:0006633">
    <property type="term" value="P:fatty acid biosynthetic process"/>
    <property type="evidence" value="ECO:0007669"/>
    <property type="project" value="UniProtKB-KW"/>
</dbReference>
<dbReference type="Gene3D" id="3.30.360.10">
    <property type="entry name" value="Dihydrodipicolinate Reductase, domain 2"/>
    <property type="match status" value="1"/>
</dbReference>
<dbReference type="InterPro" id="IPR020094">
    <property type="entry name" value="TruA/RsuA/RluB/E/F_N"/>
</dbReference>
<dbReference type="InterPro" id="IPR001406">
    <property type="entry name" value="PsdUridine_synth_TruA"/>
</dbReference>
<dbReference type="SUPFAM" id="SSF52096">
    <property type="entry name" value="ClpP/crotonase"/>
    <property type="match status" value="1"/>
</dbReference>
<dbReference type="NCBIfam" id="TIGR00071">
    <property type="entry name" value="hisT_truA"/>
    <property type="match status" value="1"/>
</dbReference>
<dbReference type="FunFam" id="3.90.226.10:FF:000013">
    <property type="entry name" value="Acetyl-coenzyme A carboxylase carboxyl transferase subunit beta"/>
    <property type="match status" value="1"/>
</dbReference>
<dbReference type="GO" id="GO:0008652">
    <property type="term" value="P:amino acid biosynthetic process"/>
    <property type="evidence" value="ECO:0007669"/>
    <property type="project" value="InterPro"/>
</dbReference>
<evidence type="ECO:0000256" key="9">
    <source>
        <dbReference type="ARBA" id="ARBA00022741"/>
    </source>
</evidence>
<evidence type="ECO:0000256" key="4">
    <source>
        <dbReference type="ARBA" id="ARBA00022490"/>
    </source>
</evidence>
<dbReference type="STRING" id="1245745.A0A0A2W603"/>
<evidence type="ECO:0000256" key="7">
    <source>
        <dbReference type="ARBA" id="ARBA00022694"/>
    </source>
</evidence>
<gene>
    <name evidence="20" type="ORF">BBAD15_g180</name>
</gene>
<keyword evidence="11" id="KW-0276">Fatty acid metabolism</keyword>
<dbReference type="InterPro" id="IPR011762">
    <property type="entry name" value="COA_CT_N"/>
</dbReference>
<sequence>MLPLVPDAEGSVREERRLVNEARKVLQDDGLMISASLVQSPVFYGHAQIVNFEALRPLAAEEARDAFAQAEDIALSEEGEFPTQVADASGSGHLSIGCVHNDYVLSEIPLHKIALGIEYDGSKYYGWQRQNEVRSVQEKLEKALSQVANEPINVFCAGRTDAGVHATGQVVHFETSAVRKDAAWTMGVNTNLPGDIAVRWVKDVPSEFHARFSATARRYRYVIYNHRLRPAVLQQGVTHFHLPLDADKMHRAAQSLLGENDFTSFRAVQCQSRTPWRNMMHITVARYGAYIVVDIKANAFVHHMVRNIVGSLMEVGCGNQAESWMADLLAWKDRTKAAATAKAEGLYLDTLMDFIRFIIDFILHIDVHLAELVAQYGVWVYAILFLILFCETGLVVTPFLPGDSLLFVAGALASLETNDLNVHYMVILMVIAAIIGDAVNYTIGRLFGEKLFSNPNSKIFRRSYLDKTHAFYERHGGKTIILARFVPIVRTFAPFVAGMGHMSYRHFAIYNVVGALLENCRRKAGIDQVQAERSSMSWIERILNKSNITPTRKASIPEGVWTKCDSCGQVLYRAELERNLGVCPKCDHHMRMSARDRLHSLLDEGTMVELGSELEPKDLLKFRDSKKYKDRLVSAQKETGEKDALVVMKGTLHGMPVVAAAFEFSFMGGSMGSVVGARFVRAVEQALEDNCPMVCFSASGGARMQEALMSLMQMAKTSAALAKMQERGLPYISVLTDPTMGGVSASFAMLGDLNIAEPKALIGFAGPRVIEQTVREKLPPGFQRSEFLIEKGAIDMIVRRPEMRLKLASVLAKFMNLPAPNPEAPREPIVVPPAPEQGQEA</sequence>
<dbReference type="InterPro" id="IPR012280">
    <property type="entry name" value="Semialdhyde_DH_dimer_dom"/>
</dbReference>
<name>A0A0A2W603_BEABA</name>
<keyword evidence="18" id="KW-0472">Membrane</keyword>
<dbReference type="FunFam" id="3.30.70.580:FF:000001">
    <property type="entry name" value="tRNA pseudouridine synthase A"/>
    <property type="match status" value="1"/>
</dbReference>
<dbReference type="NCBIfam" id="TIGR00515">
    <property type="entry name" value="accD"/>
    <property type="match status" value="1"/>
</dbReference>
<dbReference type="PANTHER" id="PTHR42995">
    <property type="entry name" value="ACETYL-COENZYME A CARBOXYLASE CARBOXYL TRANSFERASE SUBUNIT BETA, CHLOROPLASTIC"/>
    <property type="match status" value="1"/>
</dbReference>
<evidence type="ECO:0000256" key="11">
    <source>
        <dbReference type="ARBA" id="ARBA00022832"/>
    </source>
</evidence>
<proteinExistence type="inferred from homology"/>
<dbReference type="GO" id="GO:0008033">
    <property type="term" value="P:tRNA processing"/>
    <property type="evidence" value="ECO:0007669"/>
    <property type="project" value="UniProtKB-KW"/>
</dbReference>
<dbReference type="Pfam" id="PF09335">
    <property type="entry name" value="VTT_dom"/>
    <property type="match status" value="1"/>
</dbReference>
<evidence type="ECO:0000256" key="1">
    <source>
        <dbReference type="ARBA" id="ARBA00004496"/>
    </source>
</evidence>
<dbReference type="InterPro" id="IPR020097">
    <property type="entry name" value="PsdUridine_synth_TruA_a/b_dom"/>
</dbReference>
<organism evidence="20 21">
    <name type="scientific">Beauveria bassiana D1-5</name>
    <dbReference type="NCBI Taxonomy" id="1245745"/>
    <lineage>
        <taxon>Eukaryota</taxon>
        <taxon>Fungi</taxon>
        <taxon>Dikarya</taxon>
        <taxon>Ascomycota</taxon>
        <taxon>Pezizomycotina</taxon>
        <taxon>Sordariomycetes</taxon>
        <taxon>Hypocreomycetidae</taxon>
        <taxon>Hypocreales</taxon>
        <taxon>Cordycipitaceae</taxon>
        <taxon>Beauveria</taxon>
    </lineage>
</organism>
<evidence type="ECO:0000313" key="21">
    <source>
        <dbReference type="Proteomes" id="UP000030106"/>
    </source>
</evidence>
<keyword evidence="13" id="KW-0067">ATP-binding</keyword>
<evidence type="ECO:0000256" key="16">
    <source>
        <dbReference type="ARBA" id="ARBA00023235"/>
    </source>
</evidence>
<evidence type="ECO:0000256" key="12">
    <source>
        <dbReference type="ARBA" id="ARBA00022833"/>
    </source>
</evidence>
<dbReference type="HAMAP" id="MF_01395">
    <property type="entry name" value="AcetylCoA_CT_beta"/>
    <property type="match status" value="1"/>
</dbReference>
<keyword evidence="5" id="KW-0444">Lipid biosynthesis</keyword>
<dbReference type="CDD" id="cd02570">
    <property type="entry name" value="PseudoU_synth_EcTruA"/>
    <property type="match status" value="1"/>
</dbReference>
<comment type="similarity">
    <text evidence="2">Belongs to the tRNA pseudouridine synthase TruA family.</text>
</comment>
<keyword evidence="12" id="KW-0862">Zinc</keyword>
<keyword evidence="9" id="KW-0547">Nucleotide-binding</keyword>
<comment type="subunit">
    <text evidence="3">Acetyl-CoA carboxylase is a heterohexamer composed of biotin carboxyl carrier protein, biotin carboxylase and 2 subunits each of ACCase subunit alpha and ACCase plastid-coded subunit beta (accD).</text>
</comment>
<dbReference type="HOGENOM" id="CLU_338304_0_0_1"/>
<dbReference type="Pfam" id="PF02774">
    <property type="entry name" value="Semialdhyde_dhC"/>
    <property type="match status" value="1"/>
</dbReference>
<evidence type="ECO:0000256" key="6">
    <source>
        <dbReference type="ARBA" id="ARBA00022679"/>
    </source>
</evidence>
<dbReference type="Gene3D" id="3.30.70.660">
    <property type="entry name" value="Pseudouridine synthase I, catalytic domain, C-terminal subdomain"/>
    <property type="match status" value="1"/>
</dbReference>
<keyword evidence="16" id="KW-0413">Isomerase</keyword>
<evidence type="ECO:0000259" key="19">
    <source>
        <dbReference type="PROSITE" id="PS50980"/>
    </source>
</evidence>
<dbReference type="AlphaFoldDB" id="A0A0A2W603"/>
<keyword evidence="15" id="KW-0275">Fatty acid biosynthesis</keyword>
<protein>
    <submittedName>
        <fullName evidence="20">Acetyl-coenzyme A carboxylase carboxyl transferase subunit beta</fullName>
    </submittedName>
</protein>